<name>A0A1A5YJD8_9BACL</name>
<evidence type="ECO:0000313" key="1">
    <source>
        <dbReference type="EMBL" id="OBR65714.1"/>
    </source>
</evidence>
<dbReference type="CDD" id="cd15482">
    <property type="entry name" value="Sialidase_non-viral"/>
    <property type="match status" value="1"/>
</dbReference>
<dbReference type="OrthoDB" id="9770467at2"/>
<accession>A0A1A5YJD8</accession>
<keyword evidence="2" id="KW-1185">Reference proteome</keyword>
<dbReference type="RefSeq" id="WP_068683071.1">
    <property type="nucleotide sequence ID" value="NZ_LYPA01000054.1"/>
</dbReference>
<reference evidence="1 2" key="1">
    <citation type="submission" date="2016-05" db="EMBL/GenBank/DDBJ databases">
        <title>Paenibacillus oryzae. sp. nov., isolated from the rice root.</title>
        <authorList>
            <person name="Zhang J."/>
            <person name="Zhang X."/>
        </authorList>
    </citation>
    <scope>NUCLEOTIDE SEQUENCE [LARGE SCALE GENOMIC DNA]</scope>
    <source>
        <strain evidence="1 2">1DrF-4</strain>
    </source>
</reference>
<dbReference type="Gene3D" id="2.120.10.10">
    <property type="match status" value="1"/>
</dbReference>
<dbReference type="Proteomes" id="UP000092024">
    <property type="component" value="Unassembled WGS sequence"/>
</dbReference>
<dbReference type="EMBL" id="LYPA01000054">
    <property type="protein sequence ID" value="OBR65714.1"/>
    <property type="molecule type" value="Genomic_DNA"/>
</dbReference>
<sequence>MRRFKSILGMKKKRNGLTLFCFVVLVLGLLAACGANVTNGSPNVTNGSAAFKPGTIYSINSSGRQVLVNDTGNAYSIDKKGHVSISYRNGEVTAQSPMKLNMSRDAWDRGISSGGFFISEDKTAIVYNPEPGNLSPLHVLISDDMGETWNDTIIQGAKGDELFIGFTSKTDGWMTSGASHGVGKALNYVFQTADGGKTWKEVGNPNDVYSEHLTGAGFSNKDIGFLGFRYYRDAGPEIYWTKDQGASWKKLEIKLPEEFNDYNKTPLSPIFNGKEGLYPILLTNQENGATVGIIYFYSKDEGLTWDYDGKLDNFKTTNYEIEN</sequence>
<evidence type="ECO:0000313" key="2">
    <source>
        <dbReference type="Proteomes" id="UP000092024"/>
    </source>
</evidence>
<proteinExistence type="predicted"/>
<dbReference type="AlphaFoldDB" id="A0A1A5YJD8"/>
<dbReference type="InterPro" id="IPR036278">
    <property type="entry name" value="Sialidase_sf"/>
</dbReference>
<evidence type="ECO:0008006" key="3">
    <source>
        <dbReference type="Google" id="ProtNLM"/>
    </source>
</evidence>
<gene>
    <name evidence="1" type="ORF">A7K91_14205</name>
</gene>
<dbReference type="PROSITE" id="PS51257">
    <property type="entry name" value="PROKAR_LIPOPROTEIN"/>
    <property type="match status" value="1"/>
</dbReference>
<dbReference type="SUPFAM" id="SSF50939">
    <property type="entry name" value="Sialidases"/>
    <property type="match status" value="1"/>
</dbReference>
<protein>
    <recommendedName>
        <fullName evidence="3">Sortilin N-terminal domain-containing protein</fullName>
    </recommendedName>
</protein>
<organism evidence="1 2">
    <name type="scientific">Paenibacillus oryzae</name>
    <dbReference type="NCBI Taxonomy" id="1844972"/>
    <lineage>
        <taxon>Bacteria</taxon>
        <taxon>Bacillati</taxon>
        <taxon>Bacillota</taxon>
        <taxon>Bacilli</taxon>
        <taxon>Bacillales</taxon>
        <taxon>Paenibacillaceae</taxon>
        <taxon>Paenibacillus</taxon>
    </lineage>
</organism>
<comment type="caution">
    <text evidence="1">The sequence shown here is derived from an EMBL/GenBank/DDBJ whole genome shotgun (WGS) entry which is preliminary data.</text>
</comment>